<dbReference type="Proteomes" id="UP000691718">
    <property type="component" value="Unassembled WGS sequence"/>
</dbReference>
<gene>
    <name evidence="2" type="ORF">PAPOLLO_LOCUS9638</name>
</gene>
<evidence type="ECO:0000313" key="3">
    <source>
        <dbReference type="Proteomes" id="UP000691718"/>
    </source>
</evidence>
<proteinExistence type="predicted"/>
<organism evidence="2 3">
    <name type="scientific">Parnassius apollo</name>
    <name type="common">Apollo butterfly</name>
    <name type="synonym">Papilio apollo</name>
    <dbReference type="NCBI Taxonomy" id="110799"/>
    <lineage>
        <taxon>Eukaryota</taxon>
        <taxon>Metazoa</taxon>
        <taxon>Ecdysozoa</taxon>
        <taxon>Arthropoda</taxon>
        <taxon>Hexapoda</taxon>
        <taxon>Insecta</taxon>
        <taxon>Pterygota</taxon>
        <taxon>Neoptera</taxon>
        <taxon>Endopterygota</taxon>
        <taxon>Lepidoptera</taxon>
        <taxon>Glossata</taxon>
        <taxon>Ditrysia</taxon>
        <taxon>Papilionoidea</taxon>
        <taxon>Papilionidae</taxon>
        <taxon>Parnassiinae</taxon>
        <taxon>Parnassini</taxon>
        <taxon>Parnassius</taxon>
        <taxon>Parnassius</taxon>
    </lineage>
</organism>
<reference evidence="2" key="1">
    <citation type="submission" date="2021-04" db="EMBL/GenBank/DDBJ databases">
        <authorList>
            <person name="Tunstrom K."/>
        </authorList>
    </citation>
    <scope>NUCLEOTIDE SEQUENCE</scope>
</reference>
<keyword evidence="3" id="KW-1185">Reference proteome</keyword>
<protein>
    <submittedName>
        <fullName evidence="2">(apollo) hypothetical protein</fullName>
    </submittedName>
</protein>
<evidence type="ECO:0000313" key="2">
    <source>
        <dbReference type="EMBL" id="CAG4978390.1"/>
    </source>
</evidence>
<sequence>MPKKARQTLEQKRVCDRLQKQGKYSETKEDPEKYADLKAKEQHTLKEKNRKKISSAKDMTPRQLRVQRKK</sequence>
<accession>A0A8S3WSD9</accession>
<evidence type="ECO:0000256" key="1">
    <source>
        <dbReference type="SAM" id="MobiDB-lite"/>
    </source>
</evidence>
<feature type="compositionally biased region" description="Basic and acidic residues" evidence="1">
    <location>
        <begin position="7"/>
        <end position="47"/>
    </location>
</feature>
<dbReference type="AlphaFoldDB" id="A0A8S3WSD9"/>
<comment type="caution">
    <text evidence="2">The sequence shown here is derived from an EMBL/GenBank/DDBJ whole genome shotgun (WGS) entry which is preliminary data.</text>
</comment>
<feature type="region of interest" description="Disordered" evidence="1">
    <location>
        <begin position="1"/>
        <end position="70"/>
    </location>
</feature>
<dbReference type="EMBL" id="CAJQZP010000693">
    <property type="protein sequence ID" value="CAG4978390.1"/>
    <property type="molecule type" value="Genomic_DNA"/>
</dbReference>
<name>A0A8S3WSD9_PARAO</name>